<dbReference type="GO" id="GO:0005634">
    <property type="term" value="C:nucleus"/>
    <property type="evidence" value="ECO:0007669"/>
    <property type="project" value="UniProtKB-SubCell"/>
</dbReference>
<dbReference type="InterPro" id="IPR045243">
    <property type="entry name" value="Rna14-like"/>
</dbReference>
<evidence type="ECO:0000313" key="6">
    <source>
        <dbReference type="Proteomes" id="UP000015105"/>
    </source>
</evidence>
<reference evidence="6" key="1">
    <citation type="journal article" date="2014" name="Science">
        <title>Ancient hybridizations among the ancestral genomes of bread wheat.</title>
        <authorList>
            <consortium name="International Wheat Genome Sequencing Consortium,"/>
            <person name="Marcussen T."/>
            <person name="Sandve S.R."/>
            <person name="Heier L."/>
            <person name="Spannagl M."/>
            <person name="Pfeifer M."/>
            <person name="Jakobsen K.S."/>
            <person name="Wulff B.B."/>
            <person name="Steuernagel B."/>
            <person name="Mayer K.F."/>
            <person name="Olsen O.A."/>
        </authorList>
    </citation>
    <scope>NUCLEOTIDE SEQUENCE [LARGE SCALE GENOMIC DNA]</scope>
    <source>
        <strain evidence="6">cv. AL8/78</strain>
    </source>
</reference>
<comment type="subcellular location">
    <subcellularLocation>
        <location evidence="1">Nucleus</location>
    </subcellularLocation>
</comment>
<reference evidence="5" key="3">
    <citation type="journal article" date="2017" name="Nature">
        <title>Genome sequence of the progenitor of the wheat D genome Aegilops tauschii.</title>
        <authorList>
            <person name="Luo M.C."/>
            <person name="Gu Y.Q."/>
            <person name="Puiu D."/>
            <person name="Wang H."/>
            <person name="Twardziok S.O."/>
            <person name="Deal K.R."/>
            <person name="Huo N."/>
            <person name="Zhu T."/>
            <person name="Wang L."/>
            <person name="Wang Y."/>
            <person name="McGuire P.E."/>
            <person name="Liu S."/>
            <person name="Long H."/>
            <person name="Ramasamy R.K."/>
            <person name="Rodriguez J.C."/>
            <person name="Van S.L."/>
            <person name="Yuan L."/>
            <person name="Wang Z."/>
            <person name="Xia Z."/>
            <person name="Xiao L."/>
            <person name="Anderson O.D."/>
            <person name="Ouyang S."/>
            <person name="Liang Y."/>
            <person name="Zimin A.V."/>
            <person name="Pertea G."/>
            <person name="Qi P."/>
            <person name="Bennetzen J.L."/>
            <person name="Dai X."/>
            <person name="Dawson M.W."/>
            <person name="Muller H.G."/>
            <person name="Kugler K."/>
            <person name="Rivarola-Duarte L."/>
            <person name="Spannagl M."/>
            <person name="Mayer K.F.X."/>
            <person name="Lu F.H."/>
            <person name="Bevan M.W."/>
            <person name="Leroy P."/>
            <person name="Li P."/>
            <person name="You F.M."/>
            <person name="Sun Q."/>
            <person name="Liu Z."/>
            <person name="Lyons E."/>
            <person name="Wicker T."/>
            <person name="Salzberg S.L."/>
            <person name="Devos K.M."/>
            <person name="Dvorak J."/>
        </authorList>
    </citation>
    <scope>NUCLEOTIDE SEQUENCE [LARGE SCALE GENOMIC DNA]</scope>
    <source>
        <strain evidence="5">cv. AL8/78</strain>
    </source>
</reference>
<reference evidence="5" key="5">
    <citation type="journal article" date="2021" name="G3 (Bethesda)">
        <title>Aegilops tauschii genome assembly Aet v5.0 features greater sequence contiguity and improved annotation.</title>
        <authorList>
            <person name="Wang L."/>
            <person name="Zhu T."/>
            <person name="Rodriguez J.C."/>
            <person name="Deal K.R."/>
            <person name="Dubcovsky J."/>
            <person name="McGuire P.E."/>
            <person name="Lux T."/>
            <person name="Spannagl M."/>
            <person name="Mayer K.F.X."/>
            <person name="Baldrich P."/>
            <person name="Meyers B.C."/>
            <person name="Huo N."/>
            <person name="Gu Y.Q."/>
            <person name="Zhou H."/>
            <person name="Devos K.M."/>
            <person name="Bennetzen J.L."/>
            <person name="Unver T."/>
            <person name="Budak H."/>
            <person name="Gulick P.J."/>
            <person name="Galiba G."/>
            <person name="Kalapos B."/>
            <person name="Nelson D.R."/>
            <person name="Li P."/>
            <person name="You F.M."/>
            <person name="Luo M.C."/>
            <person name="Dvorak J."/>
        </authorList>
    </citation>
    <scope>NUCLEOTIDE SEQUENCE [LARGE SCALE GENOMIC DNA]</scope>
    <source>
        <strain evidence="5">cv. AL8/78</strain>
    </source>
</reference>
<dbReference type="GO" id="GO:0031124">
    <property type="term" value="P:mRNA 3'-end processing"/>
    <property type="evidence" value="ECO:0007669"/>
    <property type="project" value="InterPro"/>
</dbReference>
<dbReference type="PANTHER" id="PTHR19980">
    <property type="entry name" value="RNA CLEAVAGE STIMULATION FACTOR"/>
    <property type="match status" value="1"/>
</dbReference>
<evidence type="ECO:0000313" key="5">
    <source>
        <dbReference type="EnsemblPlants" id="AET3Gv20163700.16"/>
    </source>
</evidence>
<dbReference type="PANTHER" id="PTHR19980:SF0">
    <property type="entry name" value="CLEAVAGE STIMULATION FACTOR SUBUNIT 3"/>
    <property type="match status" value="1"/>
</dbReference>
<evidence type="ECO:0000256" key="3">
    <source>
        <dbReference type="ARBA" id="ARBA00023242"/>
    </source>
</evidence>
<dbReference type="InterPro" id="IPR008847">
    <property type="entry name" value="Suf"/>
</dbReference>
<dbReference type="EnsemblPlants" id="AET3Gv20163700.16">
    <property type="protein sequence ID" value="AET3Gv20163700.16"/>
    <property type="gene ID" value="AET3Gv20163700"/>
</dbReference>
<dbReference type="AlphaFoldDB" id="A0A453DYZ8"/>
<feature type="domain" description="Suppressor of forked" evidence="4">
    <location>
        <begin position="2"/>
        <end position="105"/>
    </location>
</feature>
<keyword evidence="6" id="KW-1185">Reference proteome</keyword>
<dbReference type="InterPro" id="IPR011990">
    <property type="entry name" value="TPR-like_helical_dom_sf"/>
</dbReference>
<accession>A0A453DYZ8</accession>
<proteinExistence type="predicted"/>
<dbReference type="SMART" id="SM00386">
    <property type="entry name" value="HAT"/>
    <property type="match status" value="1"/>
</dbReference>
<dbReference type="InterPro" id="IPR003107">
    <property type="entry name" value="HAT"/>
</dbReference>
<reference evidence="6" key="2">
    <citation type="journal article" date="2017" name="Nat. Plants">
        <title>The Aegilops tauschii genome reveals multiple impacts of transposons.</title>
        <authorList>
            <person name="Zhao G."/>
            <person name="Zou C."/>
            <person name="Li K."/>
            <person name="Wang K."/>
            <person name="Li T."/>
            <person name="Gao L."/>
            <person name="Zhang X."/>
            <person name="Wang H."/>
            <person name="Yang Z."/>
            <person name="Liu X."/>
            <person name="Jiang W."/>
            <person name="Mao L."/>
            <person name="Kong X."/>
            <person name="Jiao Y."/>
            <person name="Jia J."/>
        </authorList>
    </citation>
    <scope>NUCLEOTIDE SEQUENCE [LARGE SCALE GENOMIC DNA]</scope>
    <source>
        <strain evidence="6">cv. AL8/78</strain>
    </source>
</reference>
<evidence type="ECO:0000256" key="1">
    <source>
        <dbReference type="ARBA" id="ARBA00004123"/>
    </source>
</evidence>
<dbReference type="SUPFAM" id="SSF48452">
    <property type="entry name" value="TPR-like"/>
    <property type="match status" value="1"/>
</dbReference>
<keyword evidence="2" id="KW-0677">Repeat</keyword>
<organism evidence="5 6">
    <name type="scientific">Aegilops tauschii subsp. strangulata</name>
    <name type="common">Goatgrass</name>
    <dbReference type="NCBI Taxonomy" id="200361"/>
    <lineage>
        <taxon>Eukaryota</taxon>
        <taxon>Viridiplantae</taxon>
        <taxon>Streptophyta</taxon>
        <taxon>Embryophyta</taxon>
        <taxon>Tracheophyta</taxon>
        <taxon>Spermatophyta</taxon>
        <taxon>Magnoliopsida</taxon>
        <taxon>Liliopsida</taxon>
        <taxon>Poales</taxon>
        <taxon>Poaceae</taxon>
        <taxon>BOP clade</taxon>
        <taxon>Pooideae</taxon>
        <taxon>Triticodae</taxon>
        <taxon>Triticeae</taxon>
        <taxon>Triticinae</taxon>
        <taxon>Aegilops</taxon>
    </lineage>
</organism>
<protein>
    <recommendedName>
        <fullName evidence="4">Suppressor of forked domain-containing protein</fullName>
    </recommendedName>
</protein>
<dbReference type="Pfam" id="PF05843">
    <property type="entry name" value="Suf"/>
    <property type="match status" value="1"/>
</dbReference>
<dbReference type="Gene3D" id="1.25.40.10">
    <property type="entry name" value="Tetratricopeptide repeat domain"/>
    <property type="match status" value="1"/>
</dbReference>
<keyword evidence="3" id="KW-0539">Nucleus</keyword>
<reference evidence="5" key="4">
    <citation type="submission" date="2019-03" db="UniProtKB">
        <authorList>
            <consortium name="EnsemblPlants"/>
        </authorList>
    </citation>
    <scope>IDENTIFICATION</scope>
</reference>
<dbReference type="Gramene" id="AET3Gv20163700.16">
    <property type="protein sequence ID" value="AET3Gv20163700.16"/>
    <property type="gene ID" value="AET3Gv20163700"/>
</dbReference>
<evidence type="ECO:0000256" key="2">
    <source>
        <dbReference type="ARBA" id="ARBA00022737"/>
    </source>
</evidence>
<dbReference type="Proteomes" id="UP000015105">
    <property type="component" value="Chromosome 3D"/>
</dbReference>
<dbReference type="GO" id="GO:0003729">
    <property type="term" value="F:mRNA binding"/>
    <property type="evidence" value="ECO:0007669"/>
    <property type="project" value="TreeGrafter"/>
</dbReference>
<sequence>MQEPGYVLEYADFLCRLNDDRNVRALFERALSLLPPEESVEVWKRFAQFEQIYGDLSSMLKVEQRRKEALSRTSEDAVSSLENTLYDVVSRYNYMDLWPCSSKELDYLSRQEVH</sequence>
<name>A0A453DYZ8_AEGTS</name>
<evidence type="ECO:0000259" key="4">
    <source>
        <dbReference type="Pfam" id="PF05843"/>
    </source>
</evidence>